<proteinExistence type="predicted"/>
<reference evidence="3" key="1">
    <citation type="submission" date="2022-11" db="UniProtKB">
        <authorList>
            <consortium name="WormBaseParasite"/>
        </authorList>
    </citation>
    <scope>IDENTIFICATION</scope>
</reference>
<dbReference type="AlphaFoldDB" id="A0A915P2B8"/>
<keyword evidence="2" id="KW-1185">Reference proteome</keyword>
<evidence type="ECO:0000313" key="3">
    <source>
        <dbReference type="WBParaSite" id="scf7180000423416.g10929"/>
    </source>
</evidence>
<dbReference type="Proteomes" id="UP000887560">
    <property type="component" value="Unplaced"/>
</dbReference>
<dbReference type="InterPro" id="IPR018998">
    <property type="entry name" value="EndoU_C"/>
</dbReference>
<name>A0A915P2B8_9BILA</name>
<dbReference type="GO" id="GO:0004521">
    <property type="term" value="F:RNA endonuclease activity"/>
    <property type="evidence" value="ECO:0007669"/>
    <property type="project" value="InterPro"/>
</dbReference>
<evidence type="ECO:0000259" key="1">
    <source>
        <dbReference type="PROSITE" id="PS51959"/>
    </source>
</evidence>
<dbReference type="PROSITE" id="PS51959">
    <property type="entry name" value="ENDOU"/>
    <property type="match status" value="1"/>
</dbReference>
<dbReference type="WBParaSite" id="scf7180000423416.g10929">
    <property type="protein sequence ID" value="scf7180000423416.g10929"/>
    <property type="gene ID" value="scf7180000423416.g10929"/>
</dbReference>
<accession>A0A915P2B8</accession>
<feature type="domain" description="EndoU" evidence="1">
    <location>
        <begin position="86"/>
        <end position="130"/>
    </location>
</feature>
<evidence type="ECO:0000313" key="2">
    <source>
        <dbReference type="Proteomes" id="UP000887560"/>
    </source>
</evidence>
<organism evidence="2 3">
    <name type="scientific">Meloidogyne floridensis</name>
    <dbReference type="NCBI Taxonomy" id="298350"/>
    <lineage>
        <taxon>Eukaryota</taxon>
        <taxon>Metazoa</taxon>
        <taxon>Ecdysozoa</taxon>
        <taxon>Nematoda</taxon>
        <taxon>Chromadorea</taxon>
        <taxon>Rhabditida</taxon>
        <taxon>Tylenchina</taxon>
        <taxon>Tylenchomorpha</taxon>
        <taxon>Tylenchoidea</taxon>
        <taxon>Meloidogynidae</taxon>
        <taxon>Meloidogyninae</taxon>
        <taxon>Meloidogyne</taxon>
    </lineage>
</organism>
<protein>
    <submittedName>
        <fullName evidence="3">EndoU domain-containing protein</fullName>
    </submittedName>
</protein>
<sequence>MQVKFIENGRMRKRRILIGTSLDFEIGVFALCALSIKDKEAWKHCSAPVDGGYHFDMAIRMSENYGHLNITSFTKILKKKKRKHKSDPEFQKLVEELWEKDVDRVDESAITLNWQGKLEKKQVKDISPYP</sequence>